<evidence type="ECO:0000259" key="1">
    <source>
        <dbReference type="Pfam" id="PF00534"/>
    </source>
</evidence>
<dbReference type="EMBL" id="KF841370">
    <property type="protein sequence ID" value="AIJ02286.1"/>
    <property type="molecule type" value="Genomic_DNA"/>
</dbReference>
<reference evidence="3" key="4">
    <citation type="submission" date="2014-11" db="EMBL/GenBank/DDBJ databases">
        <title>Virulence and Comparative Genomic Analysis of Multiple Capsular Serotypes of Swine Respiratory Pathogen Haemophilus parasuis.</title>
        <authorList>
            <person name="Kuehn J.S."/>
            <person name="Phillips G.J."/>
        </authorList>
    </citation>
    <scope>NUCLEOTIDE SEQUENCE</scope>
    <source>
        <strain evidence="3">MN-H</strain>
    </source>
</reference>
<dbReference type="AlphaFoldDB" id="T1RQ67"/>
<gene>
    <name evidence="2" type="primary">gltP13</name>
    <name evidence="3" type="synonym">gltP</name>
</gene>
<dbReference type="Pfam" id="PF00534">
    <property type="entry name" value="Glycos_transf_1"/>
    <property type="match status" value="1"/>
</dbReference>
<dbReference type="SUPFAM" id="SSF53756">
    <property type="entry name" value="UDP-Glycosyltransferase/glycogen phosphorylase"/>
    <property type="match status" value="1"/>
</dbReference>
<dbReference type="CDD" id="cd03820">
    <property type="entry name" value="GT4_AmsD-like"/>
    <property type="match status" value="1"/>
</dbReference>
<protein>
    <submittedName>
        <fullName evidence="3">Glycosyltransferase group 1 protein</fullName>
    </submittedName>
    <submittedName>
        <fullName evidence="2">Glycosyltransferase, group 1 family protein</fullName>
    </submittedName>
</protein>
<proteinExistence type="predicted"/>
<keyword evidence="2" id="KW-0808">Transferase</keyword>
<dbReference type="GO" id="GO:1901135">
    <property type="term" value="P:carbohydrate derivative metabolic process"/>
    <property type="evidence" value="ECO:0007669"/>
    <property type="project" value="UniProtKB-ARBA"/>
</dbReference>
<dbReference type="PANTHER" id="PTHR12526:SF630">
    <property type="entry name" value="GLYCOSYLTRANSFERASE"/>
    <property type="match status" value="1"/>
</dbReference>
<evidence type="ECO:0000313" key="3">
    <source>
        <dbReference type="EMBL" id="AIJ02286.1"/>
    </source>
</evidence>
<organism evidence="2">
    <name type="scientific">Glaesserella parasuis</name>
    <name type="common">Haemophilus parasuis</name>
    <dbReference type="NCBI Taxonomy" id="738"/>
    <lineage>
        <taxon>Bacteria</taxon>
        <taxon>Pseudomonadati</taxon>
        <taxon>Pseudomonadota</taxon>
        <taxon>Gammaproteobacteria</taxon>
        <taxon>Pasteurellales</taxon>
        <taxon>Pasteurellaceae</taxon>
        <taxon>Glaesserella</taxon>
    </lineage>
</organism>
<reference evidence="3" key="3">
    <citation type="submission" date="2013-11" db="EMBL/GenBank/DDBJ databases">
        <authorList>
            <person name="Register K.B."/>
        </authorList>
    </citation>
    <scope>NUCLEOTIDE SEQUENCE</scope>
    <source>
        <strain evidence="3">MN-H</strain>
    </source>
</reference>
<accession>T1RQ67</accession>
<reference evidence="2" key="2">
    <citation type="submission" date="2013-03" db="EMBL/GenBank/DDBJ databases">
        <authorList>
            <person name="Howell K."/>
            <person name="Weinert L."/>
            <person name="Luan S.-L."/>
            <person name="Peters S."/>
            <person name="Aragon V."/>
            <person name="Angen O."/>
            <person name="Tucker A.W."/>
            <person name="Maskell D.J."/>
        </authorList>
    </citation>
    <scope>NUCLEOTIDE SEQUENCE</scope>
    <source>
        <strain evidence="2">IA-84-17975</strain>
    </source>
</reference>
<dbReference type="EMBL" id="KC795500">
    <property type="protein sequence ID" value="AGM38842.1"/>
    <property type="molecule type" value="Genomic_DNA"/>
</dbReference>
<reference evidence="2" key="1">
    <citation type="journal article" date="2013" name="J. Bacteriol.">
        <title>Gene content and diversity of the loci encoding biosynthesis of capsular polysaccharides of the 15 serovar reference strains of Haemophilus parasuis.</title>
        <authorList>
            <consortium name="BRaDP1T Consortium"/>
            <person name="Howell K.J."/>
            <person name="Weinert L.A."/>
            <person name="Luan S.L."/>
            <person name="Peters S.E."/>
            <person name="Chaudhuri R.R."/>
            <person name="Harris D."/>
            <person name="Angen O."/>
            <person name="Aragon V."/>
            <person name="Parkhill J."/>
            <person name="Langford P.R."/>
            <person name="Rycroft A.N."/>
            <person name="Wren B.W."/>
            <person name="Tucker A.W."/>
            <person name="Maskell D.J."/>
        </authorList>
    </citation>
    <scope>NUCLEOTIDE SEQUENCE</scope>
    <source>
        <strain evidence="2">IA-84-17975</strain>
    </source>
</reference>
<feature type="domain" description="Glycosyl transferase family 1" evidence="1">
    <location>
        <begin position="190"/>
        <end position="343"/>
    </location>
</feature>
<dbReference type="GO" id="GO:0016757">
    <property type="term" value="F:glycosyltransferase activity"/>
    <property type="evidence" value="ECO:0007669"/>
    <property type="project" value="InterPro"/>
</dbReference>
<dbReference type="InterPro" id="IPR001296">
    <property type="entry name" value="Glyco_trans_1"/>
</dbReference>
<evidence type="ECO:0000313" key="2">
    <source>
        <dbReference type="EMBL" id="AGM38842.1"/>
    </source>
</evidence>
<sequence length="363" mass="41555">MDLNMKNIAFLVLSLDVAGGVERVVTTITNSIVSLNTSNIFVLNFYGNSQPFFHLDKRIKFTYLYDKKSRMSDNFVDSISKIRVFLKENNIEELVVVDIGLTIQANLACFGLNINKIFWNHGNYLPYNNERIPFRIKLARCLVKTYFSHIITLTERDKSEWIKFYSGRAKVSVVLNPSSYDITNVNPDIGNKVILSIGRMEYQKGFDLLIESWAKIKDKKGWKLHIVGDGKEKDKLSFLIKKYNLDDSIVIYPFSSNVSDLYRSSSVYCMSSRFEGLPLVLIEAISFGLPVVSFDCYMGPAEIIKNSGILCEPENIESLSKALSYFLSISEDEYNLFSKNAQKDAERFCLSKIINDWKNILDI</sequence>
<dbReference type="Gene3D" id="3.40.50.2000">
    <property type="entry name" value="Glycogen Phosphorylase B"/>
    <property type="match status" value="2"/>
</dbReference>
<name>T1RQ67_GLAPU</name>
<dbReference type="PANTHER" id="PTHR12526">
    <property type="entry name" value="GLYCOSYLTRANSFERASE"/>
    <property type="match status" value="1"/>
</dbReference>